<evidence type="ECO:0000256" key="7">
    <source>
        <dbReference type="ARBA" id="ARBA00022833"/>
    </source>
</evidence>
<dbReference type="GO" id="GO:0005524">
    <property type="term" value="F:ATP binding"/>
    <property type="evidence" value="ECO:0007669"/>
    <property type="project" value="UniProtKB-UniRule"/>
</dbReference>
<dbReference type="InterPro" id="IPR027417">
    <property type="entry name" value="P-loop_NTPase"/>
</dbReference>
<comment type="catalytic activity">
    <reaction evidence="11 12">
        <text>ATP + H2O = ADP + phosphate + H(+)</text>
        <dbReference type="Rhea" id="RHEA:13065"/>
        <dbReference type="ChEBI" id="CHEBI:15377"/>
        <dbReference type="ChEBI" id="CHEBI:15378"/>
        <dbReference type="ChEBI" id="CHEBI:30616"/>
        <dbReference type="ChEBI" id="CHEBI:43474"/>
        <dbReference type="ChEBI" id="CHEBI:456216"/>
        <dbReference type="EC" id="5.6.2.4"/>
    </reaction>
</comment>
<dbReference type="GO" id="GO:1990077">
    <property type="term" value="C:primosome complex"/>
    <property type="evidence" value="ECO:0007669"/>
    <property type="project" value="UniProtKB-UniRule"/>
</dbReference>
<evidence type="ECO:0000256" key="4">
    <source>
        <dbReference type="ARBA" id="ARBA00022741"/>
    </source>
</evidence>
<evidence type="ECO:0000256" key="12">
    <source>
        <dbReference type="HAMAP-Rule" id="MF_00983"/>
    </source>
</evidence>
<comment type="subunit">
    <text evidence="12">Component of the replication restart primosome.</text>
</comment>
<dbReference type="GO" id="GO:0003677">
    <property type="term" value="F:DNA binding"/>
    <property type="evidence" value="ECO:0007669"/>
    <property type="project" value="UniProtKB-UniRule"/>
</dbReference>
<dbReference type="GO" id="GO:0043138">
    <property type="term" value="F:3'-5' DNA helicase activity"/>
    <property type="evidence" value="ECO:0007669"/>
    <property type="project" value="UniProtKB-EC"/>
</dbReference>
<dbReference type="SMART" id="SM00487">
    <property type="entry name" value="DEXDc"/>
    <property type="match status" value="1"/>
</dbReference>
<dbReference type="EMBL" id="JACCEM010000010">
    <property type="protein sequence ID" value="NYT51187.1"/>
    <property type="molecule type" value="Genomic_DNA"/>
</dbReference>
<comment type="cofactor">
    <cofactor evidence="12">
        <name>Zn(2+)</name>
        <dbReference type="ChEBI" id="CHEBI:29105"/>
    </cofactor>
    <text evidence="12">Binds 2 zinc ions per subunit.</text>
</comment>
<dbReference type="Pfam" id="PF00271">
    <property type="entry name" value="Helicase_C"/>
    <property type="match status" value="1"/>
</dbReference>
<feature type="binding site" evidence="12">
    <location>
        <position position="410"/>
    </location>
    <ligand>
        <name>Zn(2+)</name>
        <dbReference type="ChEBI" id="CHEBI:29105"/>
        <label>2</label>
    </ligand>
</feature>
<feature type="domain" description="Helicase ATP-binding" evidence="13">
    <location>
        <begin position="171"/>
        <end position="342"/>
    </location>
</feature>
<evidence type="ECO:0000259" key="13">
    <source>
        <dbReference type="PROSITE" id="PS51192"/>
    </source>
</evidence>
<sequence length="703" mass="77116">MPVSSQDIPIPAAPSAGPGAPVFWLRVALDVPLHGLFDYRSDVKAAVGARVIVPFGTRQLVGVVVGHPATPALEPEQLRDVVMVLDDTDPLPEDWLRLASFAARYYQRPLGEVILPALPAGLRKVSAYLGKRAAGGPVRRMDRRAASKSAAVPADQPPRLNAEQADAAAAIGALQEHRTVLLHGVTGSGKTEVYLHAAQQVLARGRQVLFMVPEINLTPQFELSLRARLSAVAGPRALAVMHSGLSDGERLQAWIGVQRGEARVLLGTRLSVFAPMPELGLIVVDEEHDVSYKQQDGLRYSARDLAVWRGRDRNIPVVLGSATPSLETWNHAERGHYLRFTLGKRAKAAEPPAVRLVDTRRLALQQGFSPQLLEAMESRLQLGQQSLVFLNRRGYAPVLNCGSCGWVSQCPRCTAYTVMHRGGGRFNSLQCHHCGYQARVPRACPDCGDQDLKPMGRGTQRVEEYLAERFPQARIARIDADSTRLKGSAAALFAKVHAGEVDILVGTQMVAKGHDFANLGLVGVLNADAMLFAQDFRAPERLFAQLMQVAGRAGRHEAGGEVIIQTDYPDQPVYQALVRHDYHGFARYGLAEREAVGLPPFAHQALLTAEARELRMSLEFLARARDLPAADREAYPEADAITLYDPVPLRVVRVANIERAQLLVESRNRPALQRFLAQWAAALPDLARELRIRYNLEVDPLEI</sequence>
<keyword evidence="7 12" id="KW-0862">Zinc</keyword>
<evidence type="ECO:0000256" key="8">
    <source>
        <dbReference type="ARBA" id="ARBA00022840"/>
    </source>
</evidence>
<evidence type="ECO:0000313" key="14">
    <source>
        <dbReference type="EMBL" id="NYT51187.1"/>
    </source>
</evidence>
<accession>A0A853G4U6</accession>
<dbReference type="Pfam" id="PF18074">
    <property type="entry name" value="PriA_C"/>
    <property type="match status" value="1"/>
</dbReference>
<dbReference type="Pfam" id="PF00270">
    <property type="entry name" value="DEAD"/>
    <property type="match status" value="1"/>
</dbReference>
<dbReference type="EC" id="5.6.2.4" evidence="12"/>
<keyword evidence="10 12" id="KW-0413">Isomerase</keyword>
<evidence type="ECO:0000256" key="2">
    <source>
        <dbReference type="ARBA" id="ARBA00022705"/>
    </source>
</evidence>
<keyword evidence="1 12" id="KW-0639">Primosome</keyword>
<keyword evidence="4 12" id="KW-0547">Nucleotide-binding</keyword>
<keyword evidence="6 12" id="KW-0347">Helicase</keyword>
<name>A0A853G4U6_9BURK</name>
<evidence type="ECO:0000313" key="15">
    <source>
        <dbReference type="Proteomes" id="UP000559809"/>
    </source>
</evidence>
<keyword evidence="2 12" id="KW-0235">DNA replication</keyword>
<dbReference type="AlphaFoldDB" id="A0A853G4U6"/>
<dbReference type="Gene3D" id="3.40.50.300">
    <property type="entry name" value="P-loop containing nucleotide triphosphate hydrolases"/>
    <property type="match status" value="2"/>
</dbReference>
<evidence type="ECO:0000256" key="6">
    <source>
        <dbReference type="ARBA" id="ARBA00022806"/>
    </source>
</evidence>
<dbReference type="SMART" id="SM00490">
    <property type="entry name" value="HELICc"/>
    <property type="match status" value="1"/>
</dbReference>
<organism evidence="14 15">
    <name type="scientific">Parapusillimonas granuli</name>
    <dbReference type="NCBI Taxonomy" id="380911"/>
    <lineage>
        <taxon>Bacteria</taxon>
        <taxon>Pseudomonadati</taxon>
        <taxon>Pseudomonadota</taxon>
        <taxon>Betaproteobacteria</taxon>
        <taxon>Burkholderiales</taxon>
        <taxon>Alcaligenaceae</taxon>
        <taxon>Parapusillimonas</taxon>
    </lineage>
</organism>
<dbReference type="InterPro" id="IPR011545">
    <property type="entry name" value="DEAD/DEAH_box_helicase_dom"/>
</dbReference>
<dbReference type="GO" id="GO:0006310">
    <property type="term" value="P:DNA recombination"/>
    <property type="evidence" value="ECO:0007669"/>
    <property type="project" value="InterPro"/>
</dbReference>
<dbReference type="SUPFAM" id="SSF52540">
    <property type="entry name" value="P-loop containing nucleoside triphosphate hydrolases"/>
    <property type="match status" value="1"/>
</dbReference>
<dbReference type="InterPro" id="IPR041236">
    <property type="entry name" value="PriA_C"/>
</dbReference>
<dbReference type="FunFam" id="3.40.50.300:FF:000489">
    <property type="entry name" value="Primosome assembly protein PriA"/>
    <property type="match status" value="1"/>
</dbReference>
<dbReference type="GO" id="GO:0006269">
    <property type="term" value="P:DNA replication, synthesis of primer"/>
    <property type="evidence" value="ECO:0007669"/>
    <property type="project" value="UniProtKB-KW"/>
</dbReference>
<dbReference type="NCBIfam" id="TIGR00595">
    <property type="entry name" value="priA"/>
    <property type="match status" value="1"/>
</dbReference>
<feature type="binding site" evidence="12">
    <location>
        <position position="434"/>
    </location>
    <ligand>
        <name>Zn(2+)</name>
        <dbReference type="ChEBI" id="CHEBI:29105"/>
        <label>2</label>
    </ligand>
</feature>
<evidence type="ECO:0000256" key="11">
    <source>
        <dbReference type="ARBA" id="ARBA00048988"/>
    </source>
</evidence>
<reference evidence="14 15" key="1">
    <citation type="submission" date="2020-07" db="EMBL/GenBank/DDBJ databases">
        <title>Taxonomic revisions and descriptions of new bacterial species based on genomic comparisons in the high-G+C-content subgroup of the family Alcaligenaceae.</title>
        <authorList>
            <person name="Szabo A."/>
            <person name="Felfoldi T."/>
        </authorList>
    </citation>
    <scope>NUCLEOTIDE SEQUENCE [LARGE SCALE GENOMIC DNA]</scope>
    <source>
        <strain evidence="14 15">LMG 24012</strain>
    </source>
</reference>
<comment type="similarity">
    <text evidence="12">Belongs to the helicase family. PriA subfamily.</text>
</comment>
<dbReference type="PANTHER" id="PTHR30580:SF0">
    <property type="entry name" value="PRIMOSOMAL PROTEIN N"/>
    <property type="match status" value="1"/>
</dbReference>
<comment type="function">
    <text evidence="12">Initiates the restart of stalled replication forks, which reloads the replicative helicase on sites other than the origin of replication. Recognizes and binds to abandoned replication forks and remodels them to uncover a helicase loading site. Promotes assembly of the primosome at these replication forks.</text>
</comment>
<feature type="binding site" evidence="12">
    <location>
        <position position="431"/>
    </location>
    <ligand>
        <name>Zn(2+)</name>
        <dbReference type="ChEBI" id="CHEBI:29105"/>
        <label>2</label>
    </ligand>
</feature>
<dbReference type="InterPro" id="IPR014001">
    <property type="entry name" value="Helicase_ATP-bd"/>
</dbReference>
<keyword evidence="3 12" id="KW-0479">Metal-binding</keyword>
<dbReference type="InterPro" id="IPR001650">
    <property type="entry name" value="Helicase_C-like"/>
</dbReference>
<dbReference type="NCBIfam" id="NF004067">
    <property type="entry name" value="PRK05580.1-4"/>
    <property type="match status" value="1"/>
</dbReference>
<dbReference type="CDD" id="cd18804">
    <property type="entry name" value="SF2_C_priA"/>
    <property type="match status" value="1"/>
</dbReference>
<dbReference type="PANTHER" id="PTHR30580">
    <property type="entry name" value="PRIMOSOMAL PROTEIN N"/>
    <property type="match status" value="1"/>
</dbReference>
<dbReference type="InterPro" id="IPR042115">
    <property type="entry name" value="PriA_3primeBD_sf"/>
</dbReference>
<evidence type="ECO:0000256" key="10">
    <source>
        <dbReference type="ARBA" id="ARBA00023235"/>
    </source>
</evidence>
<dbReference type="Gene3D" id="3.40.1440.60">
    <property type="entry name" value="PriA, 3(prime) DNA-binding domain"/>
    <property type="match status" value="1"/>
</dbReference>
<evidence type="ECO:0000256" key="1">
    <source>
        <dbReference type="ARBA" id="ARBA00022515"/>
    </source>
</evidence>
<dbReference type="InterPro" id="IPR041222">
    <property type="entry name" value="PriA_3primeBD"/>
</dbReference>
<comment type="catalytic activity">
    <reaction evidence="12">
        <text>Couples ATP hydrolysis with the unwinding of duplex DNA by translocating in the 3'-5' direction.</text>
        <dbReference type="EC" id="5.6.2.4"/>
    </reaction>
</comment>
<dbReference type="GO" id="GO:0006270">
    <property type="term" value="P:DNA replication initiation"/>
    <property type="evidence" value="ECO:0007669"/>
    <property type="project" value="TreeGrafter"/>
</dbReference>
<dbReference type="HAMAP" id="MF_00983">
    <property type="entry name" value="PriA"/>
    <property type="match status" value="1"/>
</dbReference>
<dbReference type="RefSeq" id="WP_180157824.1">
    <property type="nucleotide sequence ID" value="NZ_JACCEM010000010.1"/>
</dbReference>
<dbReference type="CDD" id="cd17929">
    <property type="entry name" value="DEXHc_priA"/>
    <property type="match status" value="1"/>
</dbReference>
<feature type="binding site" evidence="12">
    <location>
        <position position="444"/>
    </location>
    <ligand>
        <name>Zn(2+)</name>
        <dbReference type="ChEBI" id="CHEBI:29105"/>
        <label>1</label>
    </ligand>
</feature>
<keyword evidence="15" id="KW-1185">Reference proteome</keyword>
<dbReference type="Proteomes" id="UP000559809">
    <property type="component" value="Unassembled WGS sequence"/>
</dbReference>
<dbReference type="GO" id="GO:0008270">
    <property type="term" value="F:zinc ion binding"/>
    <property type="evidence" value="ECO:0007669"/>
    <property type="project" value="UniProtKB-UniRule"/>
</dbReference>
<evidence type="ECO:0000256" key="3">
    <source>
        <dbReference type="ARBA" id="ARBA00022723"/>
    </source>
</evidence>
<feature type="binding site" evidence="12">
    <location>
        <position position="413"/>
    </location>
    <ligand>
        <name>Zn(2+)</name>
        <dbReference type="ChEBI" id="CHEBI:29105"/>
        <label>2</label>
    </ligand>
</feature>
<dbReference type="GO" id="GO:0006302">
    <property type="term" value="P:double-strand break repair"/>
    <property type="evidence" value="ECO:0007669"/>
    <property type="project" value="InterPro"/>
</dbReference>
<keyword evidence="5 12" id="KW-0378">Hydrolase</keyword>
<keyword evidence="9 12" id="KW-0238">DNA-binding</keyword>
<dbReference type="Pfam" id="PF17764">
    <property type="entry name" value="PriA_3primeBD"/>
    <property type="match status" value="1"/>
</dbReference>
<keyword evidence="8 12" id="KW-0067">ATP-binding</keyword>
<dbReference type="InterPro" id="IPR005259">
    <property type="entry name" value="PriA"/>
</dbReference>
<evidence type="ECO:0000256" key="5">
    <source>
        <dbReference type="ARBA" id="ARBA00022801"/>
    </source>
</evidence>
<proteinExistence type="inferred from homology"/>
<feature type="binding site" evidence="12">
    <location>
        <position position="447"/>
    </location>
    <ligand>
        <name>Zn(2+)</name>
        <dbReference type="ChEBI" id="CHEBI:29105"/>
        <label>1</label>
    </ligand>
</feature>
<comment type="caution">
    <text evidence="14">The sequence shown here is derived from an EMBL/GenBank/DDBJ whole genome shotgun (WGS) entry which is preliminary data.</text>
</comment>
<protein>
    <recommendedName>
        <fullName evidence="12">Replication restart protein PriA</fullName>
    </recommendedName>
    <alternativeName>
        <fullName evidence="12">ATP-dependent DNA helicase PriA</fullName>
        <ecNumber evidence="12">5.6.2.4</ecNumber>
    </alternativeName>
    <alternativeName>
        <fullName evidence="12">DNA 3'-5' helicase PriA</fullName>
    </alternativeName>
</protein>
<feature type="binding site" evidence="12">
    <location>
        <position position="401"/>
    </location>
    <ligand>
        <name>Zn(2+)</name>
        <dbReference type="ChEBI" id="CHEBI:29105"/>
        <label>1</label>
    </ligand>
</feature>
<evidence type="ECO:0000256" key="9">
    <source>
        <dbReference type="ARBA" id="ARBA00023125"/>
    </source>
</evidence>
<feature type="binding site" evidence="12">
    <location>
        <position position="404"/>
    </location>
    <ligand>
        <name>Zn(2+)</name>
        <dbReference type="ChEBI" id="CHEBI:29105"/>
        <label>1</label>
    </ligand>
</feature>
<gene>
    <name evidence="12" type="primary">priA</name>
    <name evidence="14" type="ORF">H0A72_17880</name>
</gene>
<dbReference type="GO" id="GO:0016787">
    <property type="term" value="F:hydrolase activity"/>
    <property type="evidence" value="ECO:0007669"/>
    <property type="project" value="UniProtKB-KW"/>
</dbReference>
<dbReference type="PROSITE" id="PS51192">
    <property type="entry name" value="HELICASE_ATP_BIND_1"/>
    <property type="match status" value="1"/>
</dbReference>